<gene>
    <name evidence="11" type="ORF">KGM_202772</name>
</gene>
<evidence type="ECO:0000256" key="1">
    <source>
        <dbReference type="ARBA" id="ARBA00004123"/>
    </source>
</evidence>
<dbReference type="AlphaFoldDB" id="A0A212F202"/>
<dbReference type="InterPro" id="IPR055410">
    <property type="entry name" value="Beta-prop_CAF1B_HIR1"/>
</dbReference>
<comment type="caution">
    <text evidence="11">The sequence shown here is derived from an EMBL/GenBank/DDBJ whole genome shotgun (WGS) entry which is preliminary data.</text>
</comment>
<feature type="region of interest" description="Disordered" evidence="9">
    <location>
        <begin position="557"/>
        <end position="587"/>
    </location>
</feature>
<keyword evidence="7" id="KW-0234">DNA repair</keyword>
<evidence type="ECO:0000256" key="8">
    <source>
        <dbReference type="ARBA" id="ARBA00023242"/>
    </source>
</evidence>
<dbReference type="PROSITE" id="PS50294">
    <property type="entry name" value="WD_REPEATS_REGION"/>
    <property type="match status" value="3"/>
</dbReference>
<evidence type="ECO:0000256" key="9">
    <source>
        <dbReference type="SAM" id="MobiDB-lite"/>
    </source>
</evidence>
<dbReference type="PRINTS" id="PR00319">
    <property type="entry name" value="GPROTEINB"/>
</dbReference>
<dbReference type="InterPro" id="IPR001680">
    <property type="entry name" value="WD40_rpt"/>
</dbReference>
<comment type="subcellular location">
    <subcellularLocation>
        <location evidence="1">Nucleus</location>
    </subcellularLocation>
</comment>
<sequence>MKFAIPEISWHNRDPVLSVDIQPKTNASEPLRLATGGTDSHVVIWYLSKTITGSVKLEVATDLTRHQKAVNVVRWSPNGVYLASGDDESIIFIWKQKTEEPIAPPLEGEEQYKETWVIHKTLRGHMEDVLDISWSSSSLHLASGSVDNKLIVWDVARARSSGIVSDHKGFVQGVAWDPQGQLIATASSDRVFRTFDVGTKKVLSRSSKAILPFPKEHTLHEVKVRLYHDDTLQTYYRRLHFSPDGMFIAVPAGRIEPEQGKLDIKPMNAVYIYTRHSLKTPACVVPCGEPALVCRWSPVRRAARTSPPAPSALQHAPRLLLAVATRRSLLLYDTHQKAPVALISNIHYTRITDLSWSSDGLTLVASSTDGFCSVVSFTEEELGEALTTADAVSAEPMETEEQKHNQETPKQRHAEAKPIEVKRRPSSNNTKIDAFIKFKTPEDKSPKKKKIENIQQKTPVKMDVLMETALPSWSDNSSNDLIRPKDTETATLGDENDVTVIEDSEDIQLVYEETKDGQSPKTEPSEEKPAPKTMSPKQCGTADSNFLMKAKITDIREPAPLTAVPSPKAPRRVSFVTLSSPKSTKKK</sequence>
<evidence type="ECO:0000313" key="12">
    <source>
        <dbReference type="Proteomes" id="UP000007151"/>
    </source>
</evidence>
<dbReference type="InterPro" id="IPR045145">
    <property type="entry name" value="PTHR15271"/>
</dbReference>
<feature type="region of interest" description="Disordered" evidence="9">
    <location>
        <begin position="392"/>
        <end position="425"/>
    </location>
</feature>
<feature type="compositionally biased region" description="Polar residues" evidence="9">
    <location>
        <begin position="576"/>
        <end position="587"/>
    </location>
</feature>
<dbReference type="SUPFAM" id="SSF50978">
    <property type="entry name" value="WD40 repeat-like"/>
    <property type="match status" value="1"/>
</dbReference>
<organism evidence="11 12">
    <name type="scientific">Danaus plexippus plexippus</name>
    <dbReference type="NCBI Taxonomy" id="278856"/>
    <lineage>
        <taxon>Eukaryota</taxon>
        <taxon>Metazoa</taxon>
        <taxon>Ecdysozoa</taxon>
        <taxon>Arthropoda</taxon>
        <taxon>Hexapoda</taxon>
        <taxon>Insecta</taxon>
        <taxon>Pterygota</taxon>
        <taxon>Neoptera</taxon>
        <taxon>Endopterygota</taxon>
        <taxon>Lepidoptera</taxon>
        <taxon>Glossata</taxon>
        <taxon>Ditrysia</taxon>
        <taxon>Papilionoidea</taxon>
        <taxon>Nymphalidae</taxon>
        <taxon>Danainae</taxon>
        <taxon>Danaini</taxon>
        <taxon>Danaina</taxon>
        <taxon>Danaus</taxon>
        <taxon>Danaus</taxon>
    </lineage>
</organism>
<dbReference type="Gene3D" id="2.130.10.10">
    <property type="entry name" value="YVTN repeat-like/Quinoprotein amine dehydrogenase"/>
    <property type="match status" value="2"/>
</dbReference>
<feature type="compositionally biased region" description="Basic and acidic residues" evidence="9">
    <location>
        <begin position="512"/>
        <end position="530"/>
    </location>
</feature>
<reference evidence="11 12" key="1">
    <citation type="journal article" date="2011" name="Cell">
        <title>The monarch butterfly genome yields insights into long-distance migration.</title>
        <authorList>
            <person name="Zhan S."/>
            <person name="Merlin C."/>
            <person name="Boore J.L."/>
            <person name="Reppert S.M."/>
        </authorList>
    </citation>
    <scope>NUCLEOTIDE SEQUENCE [LARGE SCALE GENOMIC DNA]</scope>
    <source>
        <strain evidence="11">F-2</strain>
    </source>
</reference>
<evidence type="ECO:0000256" key="3">
    <source>
        <dbReference type="ARBA" id="ARBA00022574"/>
    </source>
</evidence>
<evidence type="ECO:0000256" key="7">
    <source>
        <dbReference type="ARBA" id="ARBA00023204"/>
    </source>
</evidence>
<accession>A0A212F202</accession>
<evidence type="ECO:0000259" key="10">
    <source>
        <dbReference type="Pfam" id="PF24105"/>
    </source>
</evidence>
<dbReference type="EMBL" id="AGBW02010785">
    <property type="protein sequence ID" value="OWR47751.1"/>
    <property type="molecule type" value="Genomic_DNA"/>
</dbReference>
<feature type="region of interest" description="Disordered" evidence="9">
    <location>
        <begin position="471"/>
        <end position="544"/>
    </location>
</feature>
<dbReference type="PROSITE" id="PS00678">
    <property type="entry name" value="WD_REPEATS_1"/>
    <property type="match status" value="1"/>
</dbReference>
<keyword evidence="4" id="KW-0677">Repeat</keyword>
<keyword evidence="3" id="KW-0853">WD repeat</keyword>
<keyword evidence="12" id="KW-1185">Reference proteome</keyword>
<dbReference type="GO" id="GO:0033186">
    <property type="term" value="C:CAF-1 complex"/>
    <property type="evidence" value="ECO:0007669"/>
    <property type="project" value="TreeGrafter"/>
</dbReference>
<evidence type="ECO:0000313" key="11">
    <source>
        <dbReference type="EMBL" id="OWR47751.1"/>
    </source>
</evidence>
<keyword evidence="6" id="KW-0156">Chromatin regulator</keyword>
<protein>
    <submittedName>
        <fullName evidence="11">Chromatin assembly factor i P60 subunit</fullName>
    </submittedName>
</protein>
<dbReference type="PANTHER" id="PTHR15271">
    <property type="entry name" value="CHROMATIN ASSEMBLY FACTOR 1 SUBUNIT B"/>
    <property type="match status" value="1"/>
</dbReference>
<dbReference type="GO" id="GO:0006334">
    <property type="term" value="P:nucleosome assembly"/>
    <property type="evidence" value="ECO:0007669"/>
    <property type="project" value="TreeGrafter"/>
</dbReference>
<keyword evidence="5" id="KW-0227">DNA damage</keyword>
<feature type="compositionally biased region" description="Polar residues" evidence="9">
    <location>
        <begin position="535"/>
        <end position="544"/>
    </location>
</feature>
<proteinExistence type="inferred from homology"/>
<dbReference type="GO" id="GO:0005634">
    <property type="term" value="C:nucleus"/>
    <property type="evidence" value="ECO:0007669"/>
    <property type="project" value="UniProtKB-SubCell"/>
</dbReference>
<evidence type="ECO:0000256" key="6">
    <source>
        <dbReference type="ARBA" id="ARBA00022853"/>
    </source>
</evidence>
<feature type="domain" description="CAF1B/HIR1 beta-propeller" evidence="10">
    <location>
        <begin position="1"/>
        <end position="382"/>
    </location>
</feature>
<dbReference type="GO" id="GO:0006281">
    <property type="term" value="P:DNA repair"/>
    <property type="evidence" value="ECO:0007669"/>
    <property type="project" value="UniProtKB-KW"/>
</dbReference>
<comment type="similarity">
    <text evidence="2">Belongs to the WD repeat HIR1 family.</text>
</comment>
<evidence type="ECO:0000256" key="4">
    <source>
        <dbReference type="ARBA" id="ARBA00022737"/>
    </source>
</evidence>
<dbReference type="eggNOG" id="KOG1009">
    <property type="taxonomic scope" value="Eukaryota"/>
</dbReference>
<feature type="compositionally biased region" description="Polar residues" evidence="9">
    <location>
        <begin position="471"/>
        <end position="480"/>
    </location>
</feature>
<dbReference type="PANTHER" id="PTHR15271:SF4">
    <property type="entry name" value="CHROMATIN ASSEMBLY FACTOR 1 SUBUNIT B"/>
    <property type="match status" value="1"/>
</dbReference>
<dbReference type="InterPro" id="IPR001632">
    <property type="entry name" value="WD40_G-protein_beta-like"/>
</dbReference>
<dbReference type="PROSITE" id="PS50082">
    <property type="entry name" value="WD_REPEATS_2"/>
    <property type="match status" value="3"/>
</dbReference>
<evidence type="ECO:0000256" key="2">
    <source>
        <dbReference type="ARBA" id="ARBA00007306"/>
    </source>
</evidence>
<dbReference type="InterPro" id="IPR015943">
    <property type="entry name" value="WD40/YVTN_repeat-like_dom_sf"/>
</dbReference>
<feature type="compositionally biased region" description="Acidic residues" evidence="9">
    <location>
        <begin position="494"/>
        <end position="506"/>
    </location>
</feature>
<dbReference type="STRING" id="278856.A0A212F202"/>
<dbReference type="GO" id="GO:0006335">
    <property type="term" value="P:DNA replication-dependent chromatin assembly"/>
    <property type="evidence" value="ECO:0007669"/>
    <property type="project" value="InterPro"/>
</dbReference>
<dbReference type="InterPro" id="IPR019775">
    <property type="entry name" value="WD40_repeat_CS"/>
</dbReference>
<dbReference type="FunCoup" id="A0A212F202">
    <property type="interactions" value="1544"/>
</dbReference>
<keyword evidence="8" id="KW-0539">Nucleus</keyword>
<dbReference type="OrthoDB" id="71227at2759"/>
<name>A0A212F202_DANPL</name>
<feature type="compositionally biased region" description="Basic and acidic residues" evidence="9">
    <location>
        <begin position="400"/>
        <end position="423"/>
    </location>
</feature>
<dbReference type="Proteomes" id="UP000007151">
    <property type="component" value="Unassembled WGS sequence"/>
</dbReference>
<dbReference type="InterPro" id="IPR036322">
    <property type="entry name" value="WD40_repeat_dom_sf"/>
</dbReference>
<dbReference type="KEGG" id="dpl:KGM_202772"/>
<dbReference type="Pfam" id="PF24105">
    <property type="entry name" value="Beta-prop_CAF1B_HIR1"/>
    <property type="match status" value="1"/>
</dbReference>
<evidence type="ECO:0000256" key="5">
    <source>
        <dbReference type="ARBA" id="ARBA00022763"/>
    </source>
</evidence>
<dbReference type="SMART" id="SM00320">
    <property type="entry name" value="WD40"/>
    <property type="match status" value="5"/>
</dbReference>